<sequence>MVREKGFYRMVFSLVVPMALQNLVNVGVGMTDTMMTGWLGETSLSGASLANQLMFILTIIVFGLASGASVLTAQYWGKGDKDAISRVIGIAMRFSLLVAALFTVLAVGFPEYVLRVFTPDEAVIAEGVRYLRIVGISYLFAGFSMLYLNVIRSVEKVAVSLVIYSISFVLNIFLNWMLVFGNLGAPRMGIAGAATATLTVKVLEAVLTLLYAIFINKAVRLKFSYLFVRGRVLMKDFRRYAAPVLLNELFWGVGISMQSVILGHMGSEAVAANSIAKVAQQLATVVMFGIANSTAVIVGKAIGAGNQDYAKKAAGSLMRLGVIAGVAAMGIILLCRPLIASMYDLSDTAMAYTMTMMLILAFYTPLQSFNTTAIIGVMRGGGDSKFGMYLDAITLWGVALVLGSLGAFVFHLSVPMVYFLLISDELAKIFFGIRRVRSGKWLTNVTREHAVLEG</sequence>
<keyword evidence="3" id="KW-1003">Cell membrane</keyword>
<dbReference type="CDD" id="cd13134">
    <property type="entry name" value="MATE_like_8"/>
    <property type="match status" value="1"/>
</dbReference>
<feature type="transmembrane region" description="Helical" evidence="7">
    <location>
        <begin position="198"/>
        <end position="219"/>
    </location>
</feature>
<gene>
    <name evidence="8" type="ORF">WMO26_11235</name>
</gene>
<comment type="caution">
    <text evidence="8">The sequence shown here is derived from an EMBL/GenBank/DDBJ whole genome shotgun (WGS) entry which is preliminary data.</text>
</comment>
<feature type="transmembrane region" description="Helical" evidence="7">
    <location>
        <begin position="281"/>
        <end position="299"/>
    </location>
</feature>
<feature type="transmembrane region" description="Helical" evidence="7">
    <location>
        <begin position="240"/>
        <end position="261"/>
    </location>
</feature>
<dbReference type="EMBL" id="JBBMFD010000024">
    <property type="protein sequence ID" value="MEQ2441400.1"/>
    <property type="molecule type" value="Genomic_DNA"/>
</dbReference>
<keyword evidence="5 7" id="KW-1133">Transmembrane helix</keyword>
<evidence type="ECO:0000256" key="2">
    <source>
        <dbReference type="ARBA" id="ARBA00022448"/>
    </source>
</evidence>
<comment type="subcellular location">
    <subcellularLocation>
        <location evidence="1">Cell membrane</location>
        <topology evidence="1">Multi-pass membrane protein</topology>
    </subcellularLocation>
</comment>
<feature type="transmembrane region" description="Helical" evidence="7">
    <location>
        <begin position="320"/>
        <end position="343"/>
    </location>
</feature>
<feature type="transmembrane region" description="Helical" evidence="7">
    <location>
        <begin position="49"/>
        <end position="71"/>
    </location>
</feature>
<name>A0ABV1E264_9FIRM</name>
<evidence type="ECO:0000256" key="5">
    <source>
        <dbReference type="ARBA" id="ARBA00022989"/>
    </source>
</evidence>
<dbReference type="RefSeq" id="WP_349220464.1">
    <property type="nucleotide sequence ID" value="NZ_JBBMFD010000024.1"/>
</dbReference>
<dbReference type="InterPro" id="IPR002528">
    <property type="entry name" value="MATE_fam"/>
</dbReference>
<feature type="transmembrane region" description="Helical" evidence="7">
    <location>
        <begin position="349"/>
        <end position="366"/>
    </location>
</feature>
<feature type="transmembrane region" description="Helical" evidence="7">
    <location>
        <begin position="83"/>
        <end position="109"/>
    </location>
</feature>
<feature type="transmembrane region" description="Helical" evidence="7">
    <location>
        <begin position="157"/>
        <end position="178"/>
    </location>
</feature>
<dbReference type="InterPro" id="IPR047135">
    <property type="entry name" value="YsiQ"/>
</dbReference>
<protein>
    <submittedName>
        <fullName evidence="8">MATE family efflux transporter</fullName>
    </submittedName>
</protein>
<dbReference type="PANTHER" id="PTHR42925:SF2">
    <property type="entry name" value="NA+ DRIVEN MULTIDRUG EFFLUX PUMP"/>
    <property type="match status" value="1"/>
</dbReference>
<dbReference type="Proteomes" id="UP001489509">
    <property type="component" value="Unassembled WGS sequence"/>
</dbReference>
<accession>A0ABV1E264</accession>
<dbReference type="PANTHER" id="PTHR42925">
    <property type="entry name" value="MULTIDRUG AND TOXIN EFFLUX PROTEIN MATE FAMILY"/>
    <property type="match status" value="1"/>
</dbReference>
<dbReference type="InterPro" id="IPR048279">
    <property type="entry name" value="MdtK-like"/>
</dbReference>
<dbReference type="PIRSF" id="PIRSF006603">
    <property type="entry name" value="DinF"/>
    <property type="match status" value="1"/>
</dbReference>
<keyword evidence="2" id="KW-0813">Transport</keyword>
<keyword evidence="4 7" id="KW-0812">Transmembrane</keyword>
<evidence type="ECO:0000313" key="8">
    <source>
        <dbReference type="EMBL" id="MEQ2441400.1"/>
    </source>
</evidence>
<feature type="transmembrane region" description="Helical" evidence="7">
    <location>
        <begin position="386"/>
        <end position="410"/>
    </location>
</feature>
<feature type="transmembrane region" description="Helical" evidence="7">
    <location>
        <begin position="7"/>
        <end position="29"/>
    </location>
</feature>
<reference evidence="8 9" key="1">
    <citation type="submission" date="2024-03" db="EMBL/GenBank/DDBJ databases">
        <title>Human intestinal bacterial collection.</title>
        <authorList>
            <person name="Pauvert C."/>
            <person name="Hitch T.C.A."/>
            <person name="Clavel T."/>
        </authorList>
    </citation>
    <scope>NUCLEOTIDE SEQUENCE [LARGE SCALE GENOMIC DNA]</scope>
    <source>
        <strain evidence="8 9">CLA-JM-H44</strain>
    </source>
</reference>
<evidence type="ECO:0000256" key="6">
    <source>
        <dbReference type="ARBA" id="ARBA00023136"/>
    </source>
</evidence>
<evidence type="ECO:0000256" key="4">
    <source>
        <dbReference type="ARBA" id="ARBA00022692"/>
    </source>
</evidence>
<dbReference type="Pfam" id="PF01554">
    <property type="entry name" value="MatE"/>
    <property type="match status" value="2"/>
</dbReference>
<evidence type="ECO:0000256" key="1">
    <source>
        <dbReference type="ARBA" id="ARBA00004651"/>
    </source>
</evidence>
<dbReference type="NCBIfam" id="TIGR00797">
    <property type="entry name" value="matE"/>
    <property type="match status" value="1"/>
</dbReference>
<evidence type="ECO:0000256" key="3">
    <source>
        <dbReference type="ARBA" id="ARBA00022475"/>
    </source>
</evidence>
<feature type="transmembrane region" description="Helical" evidence="7">
    <location>
        <begin position="129"/>
        <end position="150"/>
    </location>
</feature>
<keyword evidence="9" id="KW-1185">Reference proteome</keyword>
<proteinExistence type="predicted"/>
<evidence type="ECO:0000256" key="7">
    <source>
        <dbReference type="SAM" id="Phobius"/>
    </source>
</evidence>
<keyword evidence="6 7" id="KW-0472">Membrane</keyword>
<evidence type="ECO:0000313" key="9">
    <source>
        <dbReference type="Proteomes" id="UP001489509"/>
    </source>
</evidence>
<organism evidence="8 9">
    <name type="scientific">Solibaculum intestinale</name>
    <dbReference type="NCBI Taxonomy" id="3133165"/>
    <lineage>
        <taxon>Bacteria</taxon>
        <taxon>Bacillati</taxon>
        <taxon>Bacillota</taxon>
        <taxon>Clostridia</taxon>
        <taxon>Eubacteriales</taxon>
        <taxon>Oscillospiraceae</taxon>
        <taxon>Solibaculum</taxon>
    </lineage>
</organism>